<name>A0AAV5WKJ4_9BILA</name>
<reference evidence="4" key="1">
    <citation type="submission" date="2023-10" db="EMBL/GenBank/DDBJ databases">
        <title>Genome assembly of Pristionchus species.</title>
        <authorList>
            <person name="Yoshida K."/>
            <person name="Sommer R.J."/>
        </authorList>
    </citation>
    <scope>NUCLEOTIDE SEQUENCE</scope>
    <source>
        <strain evidence="4">RS5133</strain>
    </source>
</reference>
<keyword evidence="3" id="KW-0732">Signal</keyword>
<evidence type="ECO:0000256" key="3">
    <source>
        <dbReference type="SAM" id="SignalP"/>
    </source>
</evidence>
<keyword evidence="5" id="KW-1185">Reference proteome</keyword>
<feature type="chain" id="PRO_5043618983" evidence="3">
    <location>
        <begin position="17"/>
        <end position="273"/>
    </location>
</feature>
<dbReference type="AlphaFoldDB" id="A0AAV5WKJ4"/>
<evidence type="ECO:0000313" key="5">
    <source>
        <dbReference type="Proteomes" id="UP001432322"/>
    </source>
</evidence>
<keyword evidence="2" id="KW-1133">Transmembrane helix</keyword>
<keyword evidence="2" id="KW-0472">Membrane</keyword>
<dbReference type="EMBL" id="BTSY01000006">
    <property type="protein sequence ID" value="GMT32501.1"/>
    <property type="molecule type" value="Genomic_DNA"/>
</dbReference>
<protein>
    <submittedName>
        <fullName evidence="4">Uncharacterized protein</fullName>
    </submittedName>
</protein>
<evidence type="ECO:0000256" key="2">
    <source>
        <dbReference type="SAM" id="Phobius"/>
    </source>
</evidence>
<feature type="transmembrane region" description="Helical" evidence="2">
    <location>
        <begin position="198"/>
        <end position="220"/>
    </location>
</feature>
<sequence length="273" mass="29353">MRILLLLTASATLAAAAPAAAAAEKCNQDSTFTCNCSSCWGDDLPISGPIDWITIDTDGCDVIDERNLRTKLASWSTEECGSSVHCGIKLPISPEQILLGRLSCDAKTRVGAIAVGLLRDPATKGMIEQGSLLPASQLGLILHSREHLLAIALRAHLRSMQMTRRLAPIVPSTTTTTTTTTTAPGTSAGPGLVPTPPIGVGLAVGAFVLVVLFLVVYAVWGRIEWKQVMEGRWKRRVYRKVPDVFFRSADEIPPTVTPPHSASFHSTTQLIRY</sequence>
<proteinExistence type="predicted"/>
<feature type="signal peptide" evidence="3">
    <location>
        <begin position="1"/>
        <end position="16"/>
    </location>
</feature>
<dbReference type="Proteomes" id="UP001432322">
    <property type="component" value="Unassembled WGS sequence"/>
</dbReference>
<keyword evidence="2" id="KW-0812">Transmembrane</keyword>
<accession>A0AAV5WKJ4</accession>
<feature type="region of interest" description="Disordered" evidence="1">
    <location>
        <begin position="171"/>
        <end position="190"/>
    </location>
</feature>
<organism evidence="4 5">
    <name type="scientific">Pristionchus fissidentatus</name>
    <dbReference type="NCBI Taxonomy" id="1538716"/>
    <lineage>
        <taxon>Eukaryota</taxon>
        <taxon>Metazoa</taxon>
        <taxon>Ecdysozoa</taxon>
        <taxon>Nematoda</taxon>
        <taxon>Chromadorea</taxon>
        <taxon>Rhabditida</taxon>
        <taxon>Rhabditina</taxon>
        <taxon>Diplogasteromorpha</taxon>
        <taxon>Diplogasteroidea</taxon>
        <taxon>Neodiplogasteridae</taxon>
        <taxon>Pristionchus</taxon>
    </lineage>
</organism>
<feature type="compositionally biased region" description="Low complexity" evidence="1">
    <location>
        <begin position="173"/>
        <end position="182"/>
    </location>
</feature>
<evidence type="ECO:0000256" key="1">
    <source>
        <dbReference type="SAM" id="MobiDB-lite"/>
    </source>
</evidence>
<gene>
    <name evidence="4" type="ORF">PFISCL1PPCAC_23798</name>
</gene>
<comment type="caution">
    <text evidence="4">The sequence shown here is derived from an EMBL/GenBank/DDBJ whole genome shotgun (WGS) entry which is preliminary data.</text>
</comment>
<evidence type="ECO:0000313" key="4">
    <source>
        <dbReference type="EMBL" id="GMT32501.1"/>
    </source>
</evidence>